<accession>A0ABD6I1P4</accession>
<evidence type="ECO:0000313" key="2">
    <source>
        <dbReference type="Proteomes" id="UP000443014"/>
    </source>
</evidence>
<organism evidence="1 2">
    <name type="scientific">Serratia marcescens</name>
    <dbReference type="NCBI Taxonomy" id="615"/>
    <lineage>
        <taxon>Bacteria</taxon>
        <taxon>Pseudomonadati</taxon>
        <taxon>Pseudomonadota</taxon>
        <taxon>Gammaproteobacteria</taxon>
        <taxon>Enterobacterales</taxon>
        <taxon>Yersiniaceae</taxon>
        <taxon>Serratia</taxon>
    </lineage>
</organism>
<evidence type="ECO:0000313" key="1">
    <source>
        <dbReference type="EMBL" id="MVF04954.1"/>
    </source>
</evidence>
<dbReference type="RefSeq" id="WP_156866133.1">
    <property type="nucleotide sequence ID" value="NZ_JAOEGE010000001.1"/>
</dbReference>
<proteinExistence type="predicted"/>
<sequence length="131" mass="15275">MPTIKKNEFHFENEVILIKENILTVKSSKVGVVLSKNQSIFLRCLLQGCTNKKNIIKKIWPDCEHEQKDNNYRQLLFQTRTLLRNSGLDNSLLRVSKNTLCLDMNLLSPIIEKNKADIMIHNDRGLFYITE</sequence>
<comment type="caution">
    <text evidence="1">The sequence shown here is derived from an EMBL/GenBank/DDBJ whole genome shotgun (WGS) entry which is preliminary data.</text>
</comment>
<gene>
    <name evidence="1" type="ORF">GMA22_17040</name>
</gene>
<evidence type="ECO:0008006" key="3">
    <source>
        <dbReference type="Google" id="ProtNLM"/>
    </source>
</evidence>
<protein>
    <recommendedName>
        <fullName evidence="3">OmpR/PhoB-type domain-containing protein</fullName>
    </recommendedName>
</protein>
<dbReference type="EMBL" id="WNKC01000003">
    <property type="protein sequence ID" value="MVF04954.1"/>
    <property type="molecule type" value="Genomic_DNA"/>
</dbReference>
<name>A0ABD6I1P4_SERMA</name>
<dbReference type="Proteomes" id="UP000443014">
    <property type="component" value="Unassembled WGS sequence"/>
</dbReference>
<dbReference type="AlphaFoldDB" id="A0ABD6I1P4"/>
<reference evidence="1 2" key="1">
    <citation type="submission" date="2019-11" db="EMBL/GenBank/DDBJ databases">
        <title>Whole genome sequence of a plant growth promoting strain Serratia marcescens BTL07 isolated from the rhizoplane of Chili (Capsicum annuum).</title>
        <authorList>
            <person name="Dutta S."/>
            <person name="Khatun A."/>
            <person name="Gupta D.R."/>
            <person name="Surovy M.Z."/>
            <person name="Rahman M.M."/>
            <person name="Mahmud N.U."/>
            <person name="Emes R."/>
            <person name="Warry A."/>
            <person name="West H."/>
            <person name="Clarke M.L."/>
            <person name="Islam M.T."/>
        </authorList>
    </citation>
    <scope>NUCLEOTIDE SEQUENCE [LARGE SCALE GENOMIC DNA]</scope>
    <source>
        <strain evidence="1 2">BTL07</strain>
    </source>
</reference>